<dbReference type="NCBIfam" id="TIGR02605">
    <property type="entry name" value="CxxC_CxxC_SSSS"/>
    <property type="match status" value="1"/>
</dbReference>
<dbReference type="EMBL" id="CP002629">
    <property type="protein sequence ID" value="AEB10098.1"/>
    <property type="molecule type" value="Genomic_DNA"/>
</dbReference>
<accession>F2NFH9</accession>
<dbReference type="OrthoDB" id="9813321at2"/>
<protein>
    <submittedName>
        <fullName evidence="2">Regulatory protein, FmdB family</fullName>
    </submittedName>
</protein>
<dbReference type="HOGENOM" id="CLU_136025_4_0_7"/>
<evidence type="ECO:0000313" key="3">
    <source>
        <dbReference type="Proteomes" id="UP000000483"/>
    </source>
</evidence>
<reference evidence="3" key="2">
    <citation type="submission" date="2011-03" db="EMBL/GenBank/DDBJ databases">
        <title>The complete genome of Desulfobacca acetoxidans DSM 11109.</title>
        <authorList>
            <consortium name="US DOE Joint Genome Institute (JGI-PGF)"/>
            <person name="Lucas S."/>
            <person name="Copeland A."/>
            <person name="Lapidus A."/>
            <person name="Bruce D."/>
            <person name="Goodwin L."/>
            <person name="Pitluck S."/>
            <person name="Peters L."/>
            <person name="Kyrpides N."/>
            <person name="Mavromatis K."/>
            <person name="Ivanova N."/>
            <person name="Ovchinnikova G."/>
            <person name="Teshima H."/>
            <person name="Detter J.C."/>
            <person name="Han C."/>
            <person name="Land M."/>
            <person name="Hauser L."/>
            <person name="Markowitz V."/>
            <person name="Cheng J.-F."/>
            <person name="Hugenholtz P."/>
            <person name="Woyke T."/>
            <person name="Wu D."/>
            <person name="Spring S."/>
            <person name="Schueler E."/>
            <person name="Brambilla E."/>
            <person name="Klenk H.-P."/>
            <person name="Eisen J.A."/>
        </authorList>
    </citation>
    <scope>NUCLEOTIDE SEQUENCE [LARGE SCALE GENOMIC DNA]</scope>
    <source>
        <strain evidence="3">ATCC 700848 / DSM 11109 / ASRB2</strain>
    </source>
</reference>
<dbReference type="Proteomes" id="UP000000483">
    <property type="component" value="Chromosome"/>
</dbReference>
<dbReference type="SMART" id="SM00834">
    <property type="entry name" value="CxxC_CXXC_SSSS"/>
    <property type="match status" value="1"/>
</dbReference>
<dbReference type="eggNOG" id="COG2331">
    <property type="taxonomic scope" value="Bacteria"/>
</dbReference>
<name>F2NFH9_DESAR</name>
<sequence>MPIFEFHCNDCGQDFEKLVFGSGEVVECPACHQTNCEKLMSACNAKVGFKLTSTSSGGKGASCTGCTATSCSTCH</sequence>
<evidence type="ECO:0000313" key="2">
    <source>
        <dbReference type="EMBL" id="AEB10098.1"/>
    </source>
</evidence>
<evidence type="ECO:0000259" key="1">
    <source>
        <dbReference type="SMART" id="SM00834"/>
    </source>
</evidence>
<keyword evidence="3" id="KW-1185">Reference proteome</keyword>
<dbReference type="Pfam" id="PF09723">
    <property type="entry name" value="Zn_ribbon_8"/>
    <property type="match status" value="1"/>
</dbReference>
<dbReference type="KEGG" id="dao:Desac_2274"/>
<dbReference type="STRING" id="880072.Desac_2274"/>
<feature type="domain" description="Putative regulatory protein FmdB zinc ribbon" evidence="1">
    <location>
        <begin position="1"/>
        <end position="41"/>
    </location>
</feature>
<dbReference type="AlphaFoldDB" id="F2NFH9"/>
<reference evidence="2 3" key="1">
    <citation type="journal article" date="2011" name="Stand. Genomic Sci.">
        <title>Complete genome sequence of the acetate-degrading sulfate reducer Desulfobacca acetoxidans type strain (ASRB2).</title>
        <authorList>
            <person name="Goker M."/>
            <person name="Teshima H."/>
            <person name="Lapidus A."/>
            <person name="Nolan M."/>
            <person name="Lucas S."/>
            <person name="Hammon N."/>
            <person name="Deshpande S."/>
            <person name="Cheng J.F."/>
            <person name="Tapia R."/>
            <person name="Han C."/>
            <person name="Goodwin L."/>
            <person name="Pitluck S."/>
            <person name="Huntemann M."/>
            <person name="Liolios K."/>
            <person name="Ivanova N."/>
            <person name="Pagani I."/>
            <person name="Mavromatis K."/>
            <person name="Ovchinikova G."/>
            <person name="Pati A."/>
            <person name="Chen A."/>
            <person name="Palaniappan K."/>
            <person name="Land M."/>
            <person name="Hauser L."/>
            <person name="Brambilla E.M."/>
            <person name="Rohde M."/>
            <person name="Spring S."/>
            <person name="Detter J.C."/>
            <person name="Woyke T."/>
            <person name="Bristow J."/>
            <person name="Eisen J.A."/>
            <person name="Markowitz V."/>
            <person name="Hugenholtz P."/>
            <person name="Kyrpides N.C."/>
            <person name="Klenk H.P."/>
        </authorList>
    </citation>
    <scope>NUCLEOTIDE SEQUENCE [LARGE SCALE GENOMIC DNA]</scope>
    <source>
        <strain evidence="3">ATCC 700848 / DSM 11109 / ASRB2</strain>
    </source>
</reference>
<dbReference type="RefSeq" id="WP_013707207.1">
    <property type="nucleotide sequence ID" value="NC_015388.1"/>
</dbReference>
<gene>
    <name evidence="2" type="ordered locus">Desac_2274</name>
</gene>
<proteinExistence type="predicted"/>
<organism evidence="2 3">
    <name type="scientific">Desulfobacca acetoxidans (strain ATCC 700848 / DSM 11109 / ASRB2)</name>
    <dbReference type="NCBI Taxonomy" id="880072"/>
    <lineage>
        <taxon>Bacteria</taxon>
        <taxon>Pseudomonadati</taxon>
        <taxon>Thermodesulfobacteriota</taxon>
        <taxon>Desulfobaccia</taxon>
        <taxon>Desulfobaccales</taxon>
        <taxon>Desulfobaccaceae</taxon>
        <taxon>Desulfobacca</taxon>
    </lineage>
</organism>
<dbReference type="InterPro" id="IPR013429">
    <property type="entry name" value="Regulatory_FmdB_Zinc_ribbon"/>
</dbReference>